<organism evidence="3">
    <name type="scientific">Caldithrix abyssi</name>
    <dbReference type="NCBI Taxonomy" id="187145"/>
    <lineage>
        <taxon>Bacteria</taxon>
        <taxon>Pseudomonadati</taxon>
        <taxon>Calditrichota</taxon>
        <taxon>Calditrichia</taxon>
        <taxon>Calditrichales</taxon>
        <taxon>Calditrichaceae</taxon>
        <taxon>Caldithrix</taxon>
    </lineage>
</organism>
<evidence type="ECO:0000256" key="1">
    <source>
        <dbReference type="ARBA" id="ARBA00008950"/>
    </source>
</evidence>
<dbReference type="PANTHER" id="PTHR42850">
    <property type="entry name" value="METALLOPHOSPHOESTERASE"/>
    <property type="match status" value="1"/>
</dbReference>
<feature type="domain" description="Calcineurin-like phosphoesterase" evidence="2">
    <location>
        <begin position="1"/>
        <end position="207"/>
    </location>
</feature>
<comment type="similarity">
    <text evidence="1">Belongs to the metallophosphoesterase superfamily. YfcE family.</text>
</comment>
<dbReference type="InterPro" id="IPR029052">
    <property type="entry name" value="Metallo-depent_PP-like"/>
</dbReference>
<dbReference type="EMBL" id="DRLI01000198">
    <property type="protein sequence ID" value="HHM02395.1"/>
    <property type="molecule type" value="Genomic_DNA"/>
</dbReference>
<dbReference type="GO" id="GO:0005737">
    <property type="term" value="C:cytoplasm"/>
    <property type="evidence" value="ECO:0007669"/>
    <property type="project" value="TreeGrafter"/>
</dbReference>
<comment type="caution">
    <text evidence="3">The sequence shown here is derived from an EMBL/GenBank/DDBJ whole genome shotgun (WGS) entry which is preliminary data.</text>
</comment>
<dbReference type="Proteomes" id="UP000885771">
    <property type="component" value="Unassembled WGS sequence"/>
</dbReference>
<dbReference type="CDD" id="cd00838">
    <property type="entry name" value="MPP_superfamily"/>
    <property type="match status" value="1"/>
</dbReference>
<gene>
    <name evidence="3" type="ORF">ENJ15_05225</name>
</gene>
<protein>
    <submittedName>
        <fullName evidence="3">Metallophosphoesterase</fullName>
    </submittedName>
</protein>
<proteinExistence type="inferred from homology"/>
<name>A0A7V5VF33_CALAY</name>
<evidence type="ECO:0000259" key="2">
    <source>
        <dbReference type="Pfam" id="PF12850"/>
    </source>
</evidence>
<dbReference type="PANTHER" id="PTHR42850:SF2">
    <property type="entry name" value="BLL5683 PROTEIN"/>
    <property type="match status" value="1"/>
</dbReference>
<dbReference type="AlphaFoldDB" id="A0A7V5VF33"/>
<dbReference type="Pfam" id="PF12850">
    <property type="entry name" value="Metallophos_2"/>
    <property type="match status" value="1"/>
</dbReference>
<dbReference type="GO" id="GO:0016791">
    <property type="term" value="F:phosphatase activity"/>
    <property type="evidence" value="ECO:0007669"/>
    <property type="project" value="TreeGrafter"/>
</dbReference>
<sequence>MRRLIFSDLHANPFAFKKMLRLAEELKADSLFSLGDVIGYNSYPGECLAMMRENEIPSLLGNHEAMIVEELTPESCKSERGQNAVRVSRELLSVEEREEIRRWPSRWEFNEICLAWHAAFDSLYRTVNTVERARPQFEELSRLQKDICFFGHTHRPGLFIQNKKTGGVEYDVTLQKRALTEENRYLINPGTLGEPRHGLPMSFVMFDDRAMTVEYHVLTLSEEEKRQLRKNNRDVFGITSLSRLPKQIREKGRRWYYRMGGIKDALVGAPSKR</sequence>
<dbReference type="InterPro" id="IPR024654">
    <property type="entry name" value="Calcineurin-like_PHP_lpxH"/>
</dbReference>
<evidence type="ECO:0000313" key="3">
    <source>
        <dbReference type="EMBL" id="HHM02395.1"/>
    </source>
</evidence>
<dbReference type="Gene3D" id="3.60.21.10">
    <property type="match status" value="1"/>
</dbReference>
<dbReference type="InterPro" id="IPR050126">
    <property type="entry name" value="Ap4A_hydrolase"/>
</dbReference>
<dbReference type="SUPFAM" id="SSF56300">
    <property type="entry name" value="Metallo-dependent phosphatases"/>
    <property type="match status" value="1"/>
</dbReference>
<accession>A0A7V5VF33</accession>
<reference evidence="3" key="1">
    <citation type="journal article" date="2020" name="mSystems">
        <title>Genome- and Community-Level Interaction Insights into Carbon Utilization and Element Cycling Functions of Hydrothermarchaeota in Hydrothermal Sediment.</title>
        <authorList>
            <person name="Zhou Z."/>
            <person name="Liu Y."/>
            <person name="Xu W."/>
            <person name="Pan J."/>
            <person name="Luo Z.H."/>
            <person name="Li M."/>
        </authorList>
    </citation>
    <scope>NUCLEOTIDE SEQUENCE [LARGE SCALE GENOMIC DNA]</scope>
    <source>
        <strain evidence="3">HyVt-460</strain>
    </source>
</reference>